<keyword evidence="3" id="KW-1003">Cell membrane</keyword>
<dbReference type="GO" id="GO:0005886">
    <property type="term" value="C:plasma membrane"/>
    <property type="evidence" value="ECO:0007669"/>
    <property type="project" value="UniProtKB-SubCell"/>
</dbReference>
<dbReference type="RefSeq" id="WP_200555677.1">
    <property type="nucleotide sequence ID" value="NZ_JAEPES010000002.1"/>
</dbReference>
<evidence type="ECO:0000313" key="10">
    <source>
        <dbReference type="Proteomes" id="UP000636458"/>
    </source>
</evidence>
<evidence type="ECO:0000313" key="9">
    <source>
        <dbReference type="EMBL" id="MBK4347319.1"/>
    </source>
</evidence>
<keyword evidence="5 7" id="KW-1133">Transmembrane helix</keyword>
<feature type="transmembrane region" description="Helical" evidence="7">
    <location>
        <begin position="178"/>
        <end position="196"/>
    </location>
</feature>
<evidence type="ECO:0000256" key="3">
    <source>
        <dbReference type="ARBA" id="ARBA00022475"/>
    </source>
</evidence>
<organism evidence="9 10">
    <name type="scientific">Lacisediminihabitans changchengi</name>
    <dbReference type="NCBI Taxonomy" id="2787634"/>
    <lineage>
        <taxon>Bacteria</taxon>
        <taxon>Bacillati</taxon>
        <taxon>Actinomycetota</taxon>
        <taxon>Actinomycetes</taxon>
        <taxon>Micrococcales</taxon>
        <taxon>Microbacteriaceae</taxon>
        <taxon>Lacisediminihabitans</taxon>
    </lineage>
</organism>
<gene>
    <name evidence="9" type="ORF">IV501_06705</name>
</gene>
<reference evidence="9" key="1">
    <citation type="submission" date="2021-01" db="EMBL/GenBank/DDBJ databases">
        <title>Lacisediminihabitans sp. nov. strain G11-30, isolated from Antarctic Soil.</title>
        <authorList>
            <person name="Li J."/>
        </authorList>
    </citation>
    <scope>NUCLEOTIDE SEQUENCE</scope>
    <source>
        <strain evidence="9">G11-30</strain>
    </source>
</reference>
<keyword evidence="2 7" id="KW-0813">Transport</keyword>
<evidence type="ECO:0000256" key="7">
    <source>
        <dbReference type="RuleBase" id="RU363032"/>
    </source>
</evidence>
<dbReference type="Pfam" id="PF00528">
    <property type="entry name" value="BPD_transp_1"/>
    <property type="match status" value="1"/>
</dbReference>
<evidence type="ECO:0000256" key="2">
    <source>
        <dbReference type="ARBA" id="ARBA00022448"/>
    </source>
</evidence>
<dbReference type="AlphaFoldDB" id="A0A934SL07"/>
<proteinExistence type="inferred from homology"/>
<feature type="transmembrane region" description="Helical" evidence="7">
    <location>
        <begin position="434"/>
        <end position="457"/>
    </location>
</feature>
<keyword evidence="6 7" id="KW-0472">Membrane</keyword>
<feature type="transmembrane region" description="Helical" evidence="7">
    <location>
        <begin position="261"/>
        <end position="280"/>
    </location>
</feature>
<feature type="transmembrane region" description="Helical" evidence="7">
    <location>
        <begin position="373"/>
        <end position="391"/>
    </location>
</feature>
<feature type="transmembrane region" description="Helical" evidence="7">
    <location>
        <begin position="203"/>
        <end position="222"/>
    </location>
</feature>
<dbReference type="Proteomes" id="UP000636458">
    <property type="component" value="Unassembled WGS sequence"/>
</dbReference>
<evidence type="ECO:0000256" key="5">
    <source>
        <dbReference type="ARBA" id="ARBA00022989"/>
    </source>
</evidence>
<comment type="caution">
    <text evidence="9">The sequence shown here is derived from an EMBL/GenBank/DDBJ whole genome shotgun (WGS) entry which is preliminary data.</text>
</comment>
<sequence length="509" mass="54286">MVSFIARRVFVSILILIAASFLMYVLASVGNPLQDLQGSNSPNRQSLIEARVQSQHLDLPSPLRWVLWLGGVAKCIVPIGGTCDLGTTFQNQAVIDLLPQAVGSTLQLVTTALILAIILGIGLGIVSALRVYSGFDYIVTLFSFFLFSLPSFLMAVLLKSFVALGYNNFLAKPEIPPITLVVIGLVVGAILQLLVGGTWQRRLYFFLGGALGTALLLLYMQATDWYLRPSLGPVGIIVLSAGIGVALVALLAGLNNRRAQITAGINVVIAIAAYFGLQWLLNISSFGTLVFLAIITVVVGVVSGAIVGGHDRGLMMRIGGLTALLTGGLVLLDRFMQSWHTYSDAVGGRPIATVGSQTPSLGGDLWISGLDSFTHLLLPTISLLLISFAGYTRYSRAGMLEVLNQDYVRTARAKGLPERTVIVRHAFRNMLIPLATLVATDVGALLGGAIITENVFAISGTGQLFNAGLSRTDVNPIMGYFLVIAVTAIAFNFLADLAYAALDPRVRVR</sequence>
<keyword evidence="4 7" id="KW-0812">Transmembrane</keyword>
<feature type="transmembrane region" description="Helical" evidence="7">
    <location>
        <begin position="286"/>
        <end position="307"/>
    </location>
</feature>
<feature type="domain" description="ABC transmembrane type-1" evidence="8">
    <location>
        <begin position="102"/>
        <end position="495"/>
    </location>
</feature>
<dbReference type="PROSITE" id="PS50928">
    <property type="entry name" value="ABC_TM1"/>
    <property type="match status" value="1"/>
</dbReference>
<keyword evidence="10" id="KW-1185">Reference proteome</keyword>
<evidence type="ECO:0000256" key="1">
    <source>
        <dbReference type="ARBA" id="ARBA00004651"/>
    </source>
</evidence>
<evidence type="ECO:0000256" key="6">
    <source>
        <dbReference type="ARBA" id="ARBA00023136"/>
    </source>
</evidence>
<feature type="transmembrane region" description="Helical" evidence="7">
    <location>
        <begin position="477"/>
        <end position="502"/>
    </location>
</feature>
<feature type="transmembrane region" description="Helical" evidence="7">
    <location>
        <begin position="9"/>
        <end position="27"/>
    </location>
</feature>
<dbReference type="PANTHER" id="PTHR30465:SF0">
    <property type="entry name" value="OLIGOPEPTIDE TRANSPORT SYSTEM PERMEASE PROTEIN APPB"/>
    <property type="match status" value="1"/>
</dbReference>
<feature type="transmembrane region" description="Helical" evidence="7">
    <location>
        <begin position="234"/>
        <end position="254"/>
    </location>
</feature>
<protein>
    <submittedName>
        <fullName evidence="9">ABC transporter permease</fullName>
    </submittedName>
</protein>
<comment type="similarity">
    <text evidence="7">Belongs to the binding-protein-dependent transport system permease family.</text>
</comment>
<dbReference type="CDD" id="cd06261">
    <property type="entry name" value="TM_PBP2"/>
    <property type="match status" value="1"/>
</dbReference>
<evidence type="ECO:0000259" key="8">
    <source>
        <dbReference type="PROSITE" id="PS50928"/>
    </source>
</evidence>
<feature type="transmembrane region" description="Helical" evidence="7">
    <location>
        <begin position="314"/>
        <end position="332"/>
    </location>
</feature>
<dbReference type="InterPro" id="IPR000515">
    <property type="entry name" value="MetI-like"/>
</dbReference>
<feature type="transmembrane region" description="Helical" evidence="7">
    <location>
        <begin position="138"/>
        <end position="158"/>
    </location>
</feature>
<dbReference type="PANTHER" id="PTHR30465">
    <property type="entry name" value="INNER MEMBRANE ABC TRANSPORTER"/>
    <property type="match status" value="1"/>
</dbReference>
<dbReference type="GO" id="GO:0055085">
    <property type="term" value="P:transmembrane transport"/>
    <property type="evidence" value="ECO:0007669"/>
    <property type="project" value="InterPro"/>
</dbReference>
<comment type="subcellular location">
    <subcellularLocation>
        <location evidence="1 7">Cell membrane</location>
        <topology evidence="1 7">Multi-pass membrane protein</topology>
    </subcellularLocation>
</comment>
<evidence type="ECO:0000256" key="4">
    <source>
        <dbReference type="ARBA" id="ARBA00022692"/>
    </source>
</evidence>
<dbReference type="EMBL" id="JAEPES010000002">
    <property type="protein sequence ID" value="MBK4347319.1"/>
    <property type="molecule type" value="Genomic_DNA"/>
</dbReference>
<name>A0A934SL07_9MICO</name>
<accession>A0A934SL07</accession>
<feature type="transmembrane region" description="Helical" evidence="7">
    <location>
        <begin position="106"/>
        <end position="126"/>
    </location>
</feature>